<gene>
    <name evidence="1" type="ORF">O4H49_06810</name>
</gene>
<evidence type="ECO:0000313" key="1">
    <source>
        <dbReference type="EMBL" id="MCZ4280480.1"/>
    </source>
</evidence>
<keyword evidence="2" id="KW-1185">Reference proteome</keyword>
<reference evidence="1" key="1">
    <citation type="submission" date="2022-12" db="EMBL/GenBank/DDBJ databases">
        <title>Bacterial isolates from different developmental stages of Nematostella vectensis.</title>
        <authorList>
            <person name="Fraune S."/>
        </authorList>
    </citation>
    <scope>NUCLEOTIDE SEQUENCE</scope>
    <source>
        <strain evidence="1">G21630-S1</strain>
    </source>
</reference>
<dbReference type="Proteomes" id="UP001069802">
    <property type="component" value="Unassembled WGS sequence"/>
</dbReference>
<proteinExistence type="predicted"/>
<comment type="caution">
    <text evidence="1">The sequence shown here is derived from an EMBL/GenBank/DDBJ whole genome shotgun (WGS) entry which is preliminary data.</text>
</comment>
<name>A0ABT4LH98_9PROT</name>
<dbReference type="EMBL" id="JAPWGY010000002">
    <property type="protein sequence ID" value="MCZ4280480.1"/>
    <property type="molecule type" value="Genomic_DNA"/>
</dbReference>
<accession>A0ABT4LH98</accession>
<evidence type="ECO:0000313" key="2">
    <source>
        <dbReference type="Proteomes" id="UP001069802"/>
    </source>
</evidence>
<protein>
    <recommendedName>
        <fullName evidence="3">Flagellar protein FliT</fullName>
    </recommendedName>
</protein>
<sequence>MISYSELEKDIADLSQQVAHASNAAKSGQVFSVTDMPKVTDYLCQEISKLDAKERARLSPKLLALIEELDNLTITIQSSLDLVKIEMKETTSHNKAARAYTSANTTGKK</sequence>
<organism evidence="1 2">
    <name type="scientific">Kiloniella laminariae</name>
    <dbReference type="NCBI Taxonomy" id="454162"/>
    <lineage>
        <taxon>Bacteria</taxon>
        <taxon>Pseudomonadati</taxon>
        <taxon>Pseudomonadota</taxon>
        <taxon>Alphaproteobacteria</taxon>
        <taxon>Rhodospirillales</taxon>
        <taxon>Kiloniellaceae</taxon>
        <taxon>Kiloniella</taxon>
    </lineage>
</organism>
<evidence type="ECO:0008006" key="3">
    <source>
        <dbReference type="Google" id="ProtNLM"/>
    </source>
</evidence>
<dbReference type="RefSeq" id="WP_269422679.1">
    <property type="nucleotide sequence ID" value="NZ_JAPWGY010000002.1"/>
</dbReference>